<evidence type="ECO:0000259" key="4">
    <source>
        <dbReference type="Pfam" id="PF13505"/>
    </source>
</evidence>
<evidence type="ECO:0000256" key="1">
    <source>
        <dbReference type="ARBA" id="ARBA00004442"/>
    </source>
</evidence>
<dbReference type="PROSITE" id="PS51257">
    <property type="entry name" value="PROKAR_LIPOPROTEIN"/>
    <property type="match status" value="1"/>
</dbReference>
<feature type="chain" id="PRO_5016901797" evidence="3">
    <location>
        <begin position="23"/>
        <end position="204"/>
    </location>
</feature>
<evidence type="ECO:0000313" key="6">
    <source>
        <dbReference type="Proteomes" id="UP000252884"/>
    </source>
</evidence>
<accession>A0A368YCJ2</accession>
<dbReference type="Proteomes" id="UP000252884">
    <property type="component" value="Unassembled WGS sequence"/>
</dbReference>
<dbReference type="SUPFAM" id="SSF56925">
    <property type="entry name" value="OMPA-like"/>
    <property type="match status" value="1"/>
</dbReference>
<dbReference type="InterPro" id="IPR027385">
    <property type="entry name" value="Beta-barrel_OMP"/>
</dbReference>
<organism evidence="5 6">
    <name type="scientific">Pseudorhodoferax soli</name>
    <dbReference type="NCBI Taxonomy" id="545864"/>
    <lineage>
        <taxon>Bacteria</taxon>
        <taxon>Pseudomonadati</taxon>
        <taxon>Pseudomonadota</taxon>
        <taxon>Betaproteobacteria</taxon>
        <taxon>Burkholderiales</taxon>
        <taxon>Comamonadaceae</taxon>
    </lineage>
</organism>
<keyword evidence="6" id="KW-1185">Reference proteome</keyword>
<dbReference type="GO" id="GO:0009279">
    <property type="term" value="C:cell outer membrane"/>
    <property type="evidence" value="ECO:0007669"/>
    <property type="project" value="UniProtKB-SubCell"/>
</dbReference>
<evidence type="ECO:0000256" key="3">
    <source>
        <dbReference type="SAM" id="SignalP"/>
    </source>
</evidence>
<name>A0A368YCJ2_9BURK</name>
<proteinExistence type="predicted"/>
<dbReference type="InterPro" id="IPR011250">
    <property type="entry name" value="OMP/PagP_B-barrel"/>
</dbReference>
<reference evidence="5 6" key="1">
    <citation type="submission" date="2018-07" db="EMBL/GenBank/DDBJ databases">
        <title>Genomic Encyclopedia of Type Strains, Phase IV (KMG-IV): sequencing the most valuable type-strain genomes for metagenomic binning, comparative biology and taxonomic classification.</title>
        <authorList>
            <person name="Goeker M."/>
        </authorList>
    </citation>
    <scope>NUCLEOTIDE SEQUENCE [LARGE SCALE GENOMIC DNA]</scope>
    <source>
        <strain evidence="5 6">DSM 21634</strain>
    </source>
</reference>
<dbReference type="AlphaFoldDB" id="A0A368YCJ2"/>
<dbReference type="OrthoDB" id="5360144at2"/>
<dbReference type="Gene3D" id="2.40.160.20">
    <property type="match status" value="1"/>
</dbReference>
<evidence type="ECO:0000313" key="5">
    <source>
        <dbReference type="EMBL" id="RCW75904.1"/>
    </source>
</evidence>
<dbReference type="Pfam" id="PF13505">
    <property type="entry name" value="OMP_b-brl"/>
    <property type="match status" value="1"/>
</dbReference>
<dbReference type="EMBL" id="QPJK01000001">
    <property type="protein sequence ID" value="RCW75904.1"/>
    <property type="molecule type" value="Genomic_DNA"/>
</dbReference>
<gene>
    <name evidence="5" type="ORF">DES41_101507</name>
</gene>
<dbReference type="RefSeq" id="WP_114465560.1">
    <property type="nucleotide sequence ID" value="NZ_QPJK01000001.1"/>
</dbReference>
<comment type="subcellular location">
    <subcellularLocation>
        <location evidence="1">Cell outer membrane</location>
    </subcellularLocation>
</comment>
<feature type="domain" description="Outer membrane protein beta-barrel" evidence="4">
    <location>
        <begin position="41"/>
        <end position="204"/>
    </location>
</feature>
<feature type="signal peptide" evidence="3">
    <location>
        <begin position="1"/>
        <end position="22"/>
    </location>
</feature>
<sequence>MDSLRTRAALAVGLLACACAFAQGSSTSSSPPSGANYELRRGSWLPGGYAGINLGRPSYRLDCGPGGCDQPSLSGNAYVGGMFTPNFGAEIGLLSMGDLERGGGDTRAEGVNFSLVGRAQVAAGVGVFGRVGTTWGRTRIDAAPGAGIATGRASGWGPAYGLGVDWAFSSNWSAVLDWQRHRFDFAGDDNGWVRSTSIGLKYRF</sequence>
<protein>
    <submittedName>
        <fullName evidence="5">Outer membrane protein with beta-barrel domain</fullName>
    </submittedName>
</protein>
<keyword evidence="2 3" id="KW-0732">Signal</keyword>
<comment type="caution">
    <text evidence="5">The sequence shown here is derived from an EMBL/GenBank/DDBJ whole genome shotgun (WGS) entry which is preliminary data.</text>
</comment>
<evidence type="ECO:0000256" key="2">
    <source>
        <dbReference type="ARBA" id="ARBA00022729"/>
    </source>
</evidence>